<evidence type="ECO:0000256" key="7">
    <source>
        <dbReference type="NCBIfam" id="TIGR01068"/>
    </source>
</evidence>
<accession>A0A9E8KP62</accession>
<dbReference type="PANTHER" id="PTHR45663:SF40">
    <property type="entry name" value="THIOREDOXIN 2"/>
    <property type="match status" value="1"/>
</dbReference>
<gene>
    <name evidence="9" type="primary">trxC</name>
    <name evidence="9" type="ORF">NNL22_15550</name>
</gene>
<proteinExistence type="inferred from homology"/>
<dbReference type="AlphaFoldDB" id="A0A9E8KP62"/>
<evidence type="ECO:0000256" key="1">
    <source>
        <dbReference type="ARBA" id="ARBA00008987"/>
    </source>
</evidence>
<dbReference type="InterPro" id="IPR049299">
    <property type="entry name" value="Thio2_N"/>
</dbReference>
<keyword evidence="3" id="KW-0479">Metal-binding</keyword>
<evidence type="ECO:0000256" key="6">
    <source>
        <dbReference type="ARBA" id="ARBA00023284"/>
    </source>
</evidence>
<dbReference type="InterPro" id="IPR013766">
    <property type="entry name" value="Thioredoxin_domain"/>
</dbReference>
<dbReference type="Gene3D" id="2.30.30.380">
    <property type="entry name" value="Zn-finger domain of Sec23/24"/>
    <property type="match status" value="1"/>
</dbReference>
<evidence type="ECO:0000259" key="8">
    <source>
        <dbReference type="PROSITE" id="PS51352"/>
    </source>
</evidence>
<dbReference type="GO" id="GO:0046872">
    <property type="term" value="F:metal ion binding"/>
    <property type="evidence" value="ECO:0007669"/>
    <property type="project" value="UniProtKB-KW"/>
</dbReference>
<keyword evidence="4" id="KW-0249">Electron transport</keyword>
<comment type="similarity">
    <text evidence="1">Belongs to the thioredoxin family.</text>
</comment>
<protein>
    <recommendedName>
        <fullName evidence="7">Thioredoxin</fullName>
    </recommendedName>
</protein>
<dbReference type="SUPFAM" id="SSF52833">
    <property type="entry name" value="Thioredoxin-like"/>
    <property type="match status" value="1"/>
</dbReference>
<keyword evidence="10" id="KW-1185">Reference proteome</keyword>
<dbReference type="NCBIfam" id="TIGR01068">
    <property type="entry name" value="thioredoxin"/>
    <property type="match status" value="1"/>
</dbReference>
<dbReference type="Pfam" id="PF21352">
    <property type="entry name" value="Zn_ribbon_Thio2"/>
    <property type="match status" value="1"/>
</dbReference>
<dbReference type="KEGG" id="asem:NNL22_15550"/>
<dbReference type="InterPro" id="IPR017937">
    <property type="entry name" value="Thioredoxin_CS"/>
</dbReference>
<keyword evidence="6" id="KW-0676">Redox-active center</keyword>
<dbReference type="Pfam" id="PF00085">
    <property type="entry name" value="Thioredoxin"/>
    <property type="match status" value="1"/>
</dbReference>
<dbReference type="PROSITE" id="PS51352">
    <property type="entry name" value="THIOREDOXIN_2"/>
    <property type="match status" value="1"/>
</dbReference>
<evidence type="ECO:0000256" key="4">
    <source>
        <dbReference type="ARBA" id="ARBA00022982"/>
    </source>
</evidence>
<dbReference type="InterPro" id="IPR005746">
    <property type="entry name" value="Thioredoxin"/>
</dbReference>
<dbReference type="InterPro" id="IPR036249">
    <property type="entry name" value="Thioredoxin-like_sf"/>
</dbReference>
<sequence length="145" mass="16114">MSTTNVTCPKCNATNRLPTDRLTHKPNCGKCKKAIFIGKPMELTSANVAAVLNHNEIPVLVDCWAPWCGPCKSFAPVFEQAAKEFEPHLRLAKLNTEAQKPIAGRWKIQSIPTLILFRQGKEVARLSGAVPLAQLKKWLSQQRVI</sequence>
<dbReference type="Proteomes" id="UP001164472">
    <property type="component" value="Chromosome"/>
</dbReference>
<dbReference type="PROSITE" id="PS00194">
    <property type="entry name" value="THIOREDOXIN_1"/>
    <property type="match status" value="1"/>
</dbReference>
<keyword evidence="2" id="KW-0813">Transport</keyword>
<dbReference type="FunFam" id="3.40.30.10:FF:000001">
    <property type="entry name" value="Thioredoxin"/>
    <property type="match status" value="1"/>
</dbReference>
<evidence type="ECO:0000313" key="9">
    <source>
        <dbReference type="EMBL" id="UZW74419.1"/>
    </source>
</evidence>
<dbReference type="EMBL" id="CP101527">
    <property type="protein sequence ID" value="UZW74419.1"/>
    <property type="molecule type" value="Genomic_DNA"/>
</dbReference>
<evidence type="ECO:0000313" key="10">
    <source>
        <dbReference type="Proteomes" id="UP001164472"/>
    </source>
</evidence>
<dbReference type="GO" id="GO:0015035">
    <property type="term" value="F:protein-disulfide reductase activity"/>
    <property type="evidence" value="ECO:0007669"/>
    <property type="project" value="UniProtKB-UniRule"/>
</dbReference>
<dbReference type="PRINTS" id="PR00421">
    <property type="entry name" value="THIOREDOXIN"/>
</dbReference>
<reference evidence="9" key="1">
    <citation type="submission" date="2022-07" db="EMBL/GenBank/DDBJ databases">
        <title>Alkalimarinus sp. nov., isolated from gut of a Alitta virens.</title>
        <authorList>
            <person name="Yang A.I."/>
            <person name="Shin N.-R."/>
        </authorList>
    </citation>
    <scope>NUCLEOTIDE SEQUENCE</scope>
    <source>
        <strain evidence="9">FA028</strain>
    </source>
</reference>
<dbReference type="PANTHER" id="PTHR45663">
    <property type="entry name" value="GEO12009P1"/>
    <property type="match status" value="1"/>
</dbReference>
<evidence type="ECO:0000256" key="2">
    <source>
        <dbReference type="ARBA" id="ARBA00022448"/>
    </source>
</evidence>
<organism evidence="9 10">
    <name type="scientific">Alkalimarinus sediminis</name>
    <dbReference type="NCBI Taxonomy" id="1632866"/>
    <lineage>
        <taxon>Bacteria</taxon>
        <taxon>Pseudomonadati</taxon>
        <taxon>Pseudomonadota</taxon>
        <taxon>Gammaproteobacteria</taxon>
        <taxon>Alteromonadales</taxon>
        <taxon>Alteromonadaceae</taxon>
        <taxon>Alkalimarinus</taxon>
    </lineage>
</organism>
<dbReference type="GO" id="GO:0005829">
    <property type="term" value="C:cytosol"/>
    <property type="evidence" value="ECO:0007669"/>
    <property type="project" value="TreeGrafter"/>
</dbReference>
<evidence type="ECO:0000256" key="5">
    <source>
        <dbReference type="ARBA" id="ARBA00023157"/>
    </source>
</evidence>
<evidence type="ECO:0000256" key="3">
    <source>
        <dbReference type="ARBA" id="ARBA00022723"/>
    </source>
</evidence>
<dbReference type="RefSeq" id="WP_251812952.1">
    <property type="nucleotide sequence ID" value="NZ_CP101527.1"/>
</dbReference>
<dbReference type="CDD" id="cd02947">
    <property type="entry name" value="TRX_family"/>
    <property type="match status" value="1"/>
</dbReference>
<dbReference type="NCBIfam" id="NF008229">
    <property type="entry name" value="PRK10996.1"/>
    <property type="match status" value="1"/>
</dbReference>
<name>A0A9E8KP62_9ALTE</name>
<dbReference type="Gene3D" id="3.40.30.10">
    <property type="entry name" value="Glutaredoxin"/>
    <property type="match status" value="1"/>
</dbReference>
<keyword evidence="5" id="KW-1015">Disulfide bond</keyword>
<feature type="domain" description="Thioredoxin" evidence="8">
    <location>
        <begin position="35"/>
        <end position="144"/>
    </location>
</feature>